<name>A0A9X3TZR1_9PROT</name>
<evidence type="ECO:0000256" key="5">
    <source>
        <dbReference type="ARBA" id="ARBA00022519"/>
    </source>
</evidence>
<evidence type="ECO:0000256" key="2">
    <source>
        <dbReference type="ARBA" id="ARBA00006555"/>
    </source>
</evidence>
<evidence type="ECO:0000256" key="7">
    <source>
        <dbReference type="ARBA" id="ARBA00022927"/>
    </source>
</evidence>
<feature type="compositionally biased region" description="Polar residues" evidence="11">
    <location>
        <begin position="88"/>
        <end position="98"/>
    </location>
</feature>
<dbReference type="NCBIfam" id="TIGR01352">
    <property type="entry name" value="tonB_Cterm"/>
    <property type="match status" value="1"/>
</dbReference>
<dbReference type="PROSITE" id="PS52015">
    <property type="entry name" value="TONB_CTD"/>
    <property type="match status" value="1"/>
</dbReference>
<evidence type="ECO:0000256" key="6">
    <source>
        <dbReference type="ARBA" id="ARBA00022692"/>
    </source>
</evidence>
<evidence type="ECO:0000313" key="13">
    <source>
        <dbReference type="EMBL" id="MDA5194756.1"/>
    </source>
</evidence>
<evidence type="ECO:0000256" key="3">
    <source>
        <dbReference type="ARBA" id="ARBA00022448"/>
    </source>
</evidence>
<keyword evidence="3 10" id="KW-0813">Transport</keyword>
<dbReference type="RefSeq" id="WP_274944462.1">
    <property type="nucleotide sequence ID" value="NZ_JANWOI010000004.1"/>
</dbReference>
<reference evidence="13" key="2">
    <citation type="journal article" date="2023" name="Syst. Appl. Microbiol.">
        <title>Govania unica gen. nov., sp. nov., a rare biosphere bacterium that represents a novel family in the class Alphaproteobacteria.</title>
        <authorList>
            <person name="Vandamme P."/>
            <person name="Peeters C."/>
            <person name="Hettiarachchi A."/>
            <person name="Cnockaert M."/>
            <person name="Carlier A."/>
        </authorList>
    </citation>
    <scope>NUCLEOTIDE SEQUENCE</scope>
    <source>
        <strain evidence="13">LMG 31809</strain>
    </source>
</reference>
<keyword evidence="7 10" id="KW-0653">Protein transport</keyword>
<dbReference type="GO" id="GO:0055085">
    <property type="term" value="P:transmembrane transport"/>
    <property type="evidence" value="ECO:0007669"/>
    <property type="project" value="InterPro"/>
</dbReference>
<organism evidence="13 14">
    <name type="scientific">Govanella unica</name>
    <dbReference type="NCBI Taxonomy" id="2975056"/>
    <lineage>
        <taxon>Bacteria</taxon>
        <taxon>Pseudomonadati</taxon>
        <taxon>Pseudomonadota</taxon>
        <taxon>Alphaproteobacteria</taxon>
        <taxon>Emcibacterales</taxon>
        <taxon>Govanellaceae</taxon>
        <taxon>Govanella</taxon>
    </lineage>
</organism>
<evidence type="ECO:0000256" key="11">
    <source>
        <dbReference type="SAM" id="MobiDB-lite"/>
    </source>
</evidence>
<dbReference type="InterPro" id="IPR037682">
    <property type="entry name" value="TonB_C"/>
</dbReference>
<sequence>MSYANQQSSSTRMVGFGIVVLMHVAVGYALQSGLARSVIEVIRGPIETKIIEEQKPDDKEPPPPPPKFDQPPPPFVPPPEISIDMPAESSSTTAISNVQSKVSAPAPVAAPKPAQPDTPPQSTKRNSQPEYPPSARRAGEEGTVILLLYVKEDGRIGEAKVDKSSGFNRLDEAAQKEAERNWRFKPATKDGKPVAAWTKVAVTFRLTN</sequence>
<dbReference type="InterPro" id="IPR006260">
    <property type="entry name" value="TonB/TolA_C"/>
</dbReference>
<dbReference type="Proteomes" id="UP001141619">
    <property type="component" value="Unassembled WGS sequence"/>
</dbReference>
<feature type="domain" description="TonB C-terminal" evidence="12">
    <location>
        <begin position="116"/>
        <end position="208"/>
    </location>
</feature>
<dbReference type="GO" id="GO:0015891">
    <property type="term" value="P:siderophore transport"/>
    <property type="evidence" value="ECO:0007669"/>
    <property type="project" value="InterPro"/>
</dbReference>
<dbReference type="InterPro" id="IPR003538">
    <property type="entry name" value="TonB"/>
</dbReference>
<keyword evidence="6 10" id="KW-0812">Transmembrane</keyword>
<evidence type="ECO:0000256" key="10">
    <source>
        <dbReference type="RuleBase" id="RU362123"/>
    </source>
</evidence>
<comment type="subcellular location">
    <subcellularLocation>
        <location evidence="1 10">Cell inner membrane</location>
        <topology evidence="1 10">Single-pass membrane protein</topology>
        <orientation evidence="1 10">Periplasmic side</orientation>
    </subcellularLocation>
</comment>
<keyword evidence="4 10" id="KW-1003">Cell membrane</keyword>
<feature type="region of interest" description="Disordered" evidence="11">
    <location>
        <begin position="49"/>
        <end position="139"/>
    </location>
</feature>
<comment type="caution">
    <text evidence="13">The sequence shown here is derived from an EMBL/GenBank/DDBJ whole genome shotgun (WGS) entry which is preliminary data.</text>
</comment>
<dbReference type="GO" id="GO:0031992">
    <property type="term" value="F:energy transducer activity"/>
    <property type="evidence" value="ECO:0007669"/>
    <property type="project" value="InterPro"/>
</dbReference>
<dbReference type="GO" id="GO:0005886">
    <property type="term" value="C:plasma membrane"/>
    <property type="evidence" value="ECO:0007669"/>
    <property type="project" value="UniProtKB-SubCell"/>
</dbReference>
<dbReference type="SUPFAM" id="SSF74653">
    <property type="entry name" value="TolA/TonB C-terminal domain"/>
    <property type="match status" value="1"/>
</dbReference>
<reference evidence="13" key="1">
    <citation type="submission" date="2022-08" db="EMBL/GenBank/DDBJ databases">
        <authorList>
            <person name="Vandamme P."/>
            <person name="Hettiarachchi A."/>
            <person name="Peeters C."/>
            <person name="Cnockaert M."/>
            <person name="Carlier A."/>
        </authorList>
    </citation>
    <scope>NUCLEOTIDE SEQUENCE</scope>
    <source>
        <strain evidence="13">LMG 31809</strain>
    </source>
</reference>
<dbReference type="PANTHER" id="PTHR33446">
    <property type="entry name" value="PROTEIN TONB-RELATED"/>
    <property type="match status" value="1"/>
</dbReference>
<dbReference type="GO" id="GO:0015031">
    <property type="term" value="P:protein transport"/>
    <property type="evidence" value="ECO:0007669"/>
    <property type="project" value="UniProtKB-UniRule"/>
</dbReference>
<dbReference type="Gene3D" id="3.30.1150.10">
    <property type="match status" value="1"/>
</dbReference>
<dbReference type="GO" id="GO:0030288">
    <property type="term" value="C:outer membrane-bounded periplasmic space"/>
    <property type="evidence" value="ECO:0007669"/>
    <property type="project" value="InterPro"/>
</dbReference>
<evidence type="ECO:0000313" key="14">
    <source>
        <dbReference type="Proteomes" id="UP001141619"/>
    </source>
</evidence>
<comment type="similarity">
    <text evidence="2 10">Belongs to the TonB family.</text>
</comment>
<keyword evidence="14" id="KW-1185">Reference proteome</keyword>
<evidence type="ECO:0000256" key="1">
    <source>
        <dbReference type="ARBA" id="ARBA00004383"/>
    </source>
</evidence>
<evidence type="ECO:0000256" key="4">
    <source>
        <dbReference type="ARBA" id="ARBA00022475"/>
    </source>
</evidence>
<dbReference type="EMBL" id="JANWOI010000004">
    <property type="protein sequence ID" value="MDA5194756.1"/>
    <property type="molecule type" value="Genomic_DNA"/>
</dbReference>
<feature type="compositionally biased region" description="Pro residues" evidence="11">
    <location>
        <begin position="108"/>
        <end position="119"/>
    </location>
</feature>
<feature type="compositionally biased region" description="Basic and acidic residues" evidence="11">
    <location>
        <begin position="49"/>
        <end position="61"/>
    </location>
</feature>
<comment type="function">
    <text evidence="10">Interacts with outer membrane receptor proteins that carry out high-affinity binding and energy dependent uptake into the periplasmic space of specific substrates. It could act to transduce energy from the cytoplasmic membrane to specific energy-requiring processes in the outer membrane, resulting in the release into the periplasm of ligands bound by these outer membrane proteins.</text>
</comment>
<keyword evidence="5 10" id="KW-0997">Cell inner membrane</keyword>
<keyword evidence="9 10" id="KW-0472">Membrane</keyword>
<dbReference type="PRINTS" id="PR01374">
    <property type="entry name" value="TONBPROTEIN"/>
</dbReference>
<evidence type="ECO:0000259" key="12">
    <source>
        <dbReference type="PROSITE" id="PS52015"/>
    </source>
</evidence>
<dbReference type="AlphaFoldDB" id="A0A9X3TZR1"/>
<protein>
    <recommendedName>
        <fullName evidence="10">Protein TonB</fullName>
    </recommendedName>
</protein>
<keyword evidence="8 10" id="KW-1133">Transmembrane helix</keyword>
<dbReference type="Pfam" id="PF03544">
    <property type="entry name" value="TonB_C"/>
    <property type="match status" value="1"/>
</dbReference>
<keyword evidence="10" id="KW-0735">Signal-anchor</keyword>
<evidence type="ECO:0000256" key="9">
    <source>
        <dbReference type="ARBA" id="ARBA00023136"/>
    </source>
</evidence>
<proteinExistence type="inferred from homology"/>
<dbReference type="PANTHER" id="PTHR33446:SF2">
    <property type="entry name" value="PROTEIN TONB"/>
    <property type="match status" value="1"/>
</dbReference>
<dbReference type="InterPro" id="IPR051045">
    <property type="entry name" value="TonB-dependent_transducer"/>
</dbReference>
<gene>
    <name evidence="13" type="ORF">NYP16_12415</name>
</gene>
<feature type="compositionally biased region" description="Pro residues" evidence="11">
    <location>
        <begin position="62"/>
        <end position="80"/>
    </location>
</feature>
<evidence type="ECO:0000256" key="8">
    <source>
        <dbReference type="ARBA" id="ARBA00022989"/>
    </source>
</evidence>
<feature type="compositionally biased region" description="Polar residues" evidence="11">
    <location>
        <begin position="120"/>
        <end position="129"/>
    </location>
</feature>
<feature type="transmembrane region" description="Helical" evidence="10">
    <location>
        <begin position="12"/>
        <end position="30"/>
    </location>
</feature>
<accession>A0A9X3TZR1</accession>